<organism evidence="5 6">
    <name type="scientific">Bacteroides gallinaceum</name>
    <dbReference type="NCBI Taxonomy" id="1462571"/>
    <lineage>
        <taxon>Bacteria</taxon>
        <taxon>Pseudomonadati</taxon>
        <taxon>Bacteroidota</taxon>
        <taxon>Bacteroidia</taxon>
        <taxon>Bacteroidales</taxon>
        <taxon>Bacteroidaceae</taxon>
        <taxon>Bacteroides</taxon>
    </lineage>
</organism>
<dbReference type="Gene3D" id="2.60.120.10">
    <property type="entry name" value="Jelly Rolls"/>
    <property type="match status" value="1"/>
</dbReference>
<dbReference type="Gene3D" id="1.10.10.60">
    <property type="entry name" value="Homeodomain-like"/>
    <property type="match status" value="2"/>
</dbReference>
<dbReference type="EMBL" id="JAUDEN010000022">
    <property type="protein sequence ID" value="MDM8325906.1"/>
    <property type="molecule type" value="Genomic_DNA"/>
</dbReference>
<dbReference type="InterPro" id="IPR037923">
    <property type="entry name" value="HTH-like"/>
</dbReference>
<dbReference type="Pfam" id="PF12833">
    <property type="entry name" value="HTH_18"/>
    <property type="match status" value="1"/>
</dbReference>
<keyword evidence="2" id="KW-0238">DNA-binding</keyword>
<dbReference type="PANTHER" id="PTHR43280">
    <property type="entry name" value="ARAC-FAMILY TRANSCRIPTIONAL REGULATOR"/>
    <property type="match status" value="1"/>
</dbReference>
<accession>A0ABT7VHX7</accession>
<keyword evidence="1" id="KW-0805">Transcription regulation</keyword>
<evidence type="ECO:0000313" key="5">
    <source>
        <dbReference type="EMBL" id="MDM8325906.1"/>
    </source>
</evidence>
<dbReference type="RefSeq" id="WP_289560716.1">
    <property type="nucleotide sequence ID" value="NZ_JAUDEN010000022.1"/>
</dbReference>
<gene>
    <name evidence="5" type="ORF">QUW60_11825</name>
</gene>
<dbReference type="PROSITE" id="PS01124">
    <property type="entry name" value="HTH_ARAC_FAMILY_2"/>
    <property type="match status" value="1"/>
</dbReference>
<keyword evidence="6" id="KW-1185">Reference proteome</keyword>
<dbReference type="InterPro" id="IPR009057">
    <property type="entry name" value="Homeodomain-like_sf"/>
</dbReference>
<sequence length="287" mass="32017">MQKNMPQQLPQHKAFMLSDFGVRLRRIAPPQTGSGPVAYAHQDDYYIVGLVEKGTGRGIIDFKECSFAQGEVFLIQPGQVHRFIGSEDAEGWMLFADSSFVGSEEKNIFDNFLLFAPAVKIDGRRMGELKQLAGILAGRVDCITGEQAKATARRLAETFIGIVAEAVQEAGLNRARHSRRHVEIVLSFRSLLAGHLAANRYPSYYASMLNISPVYLNEVVKEVTGMSASSYIRNEMVLQAKRMLVYTGLSVKEISNRLGIEDCAYFSRLFTRTTGLPPSLFRQKNLE</sequence>
<reference evidence="5 6" key="1">
    <citation type="submission" date="2023-06" db="EMBL/GenBank/DDBJ databases">
        <authorList>
            <person name="Zeman M."/>
            <person name="Kubasova T."/>
            <person name="Jahodarova E."/>
            <person name="Nykrynova M."/>
            <person name="Rychlik I."/>
        </authorList>
    </citation>
    <scope>NUCLEOTIDE SEQUENCE [LARGE SCALE GENOMIC DNA]</scope>
    <source>
        <strain evidence="5 6">109_WCHN</strain>
    </source>
</reference>
<evidence type="ECO:0000256" key="1">
    <source>
        <dbReference type="ARBA" id="ARBA00023015"/>
    </source>
</evidence>
<evidence type="ECO:0000256" key="2">
    <source>
        <dbReference type="ARBA" id="ARBA00023125"/>
    </source>
</evidence>
<dbReference type="SMART" id="SM00342">
    <property type="entry name" value="HTH_ARAC"/>
    <property type="match status" value="1"/>
</dbReference>
<keyword evidence="3" id="KW-0804">Transcription</keyword>
<comment type="caution">
    <text evidence="5">The sequence shown here is derived from an EMBL/GenBank/DDBJ whole genome shotgun (WGS) entry which is preliminary data.</text>
</comment>
<feature type="domain" description="HTH araC/xylS-type" evidence="4">
    <location>
        <begin position="186"/>
        <end position="284"/>
    </location>
</feature>
<evidence type="ECO:0000259" key="4">
    <source>
        <dbReference type="PROSITE" id="PS01124"/>
    </source>
</evidence>
<evidence type="ECO:0000313" key="6">
    <source>
        <dbReference type="Proteomes" id="UP001169458"/>
    </source>
</evidence>
<protein>
    <submittedName>
        <fullName evidence="5">Helix-turn-helix transcriptional regulator</fullName>
    </submittedName>
</protein>
<dbReference type="SUPFAM" id="SSF46689">
    <property type="entry name" value="Homeodomain-like"/>
    <property type="match status" value="1"/>
</dbReference>
<dbReference type="Pfam" id="PF02311">
    <property type="entry name" value="AraC_binding"/>
    <property type="match status" value="1"/>
</dbReference>
<dbReference type="InterPro" id="IPR003313">
    <property type="entry name" value="AraC-bd"/>
</dbReference>
<proteinExistence type="predicted"/>
<evidence type="ECO:0000256" key="3">
    <source>
        <dbReference type="ARBA" id="ARBA00023163"/>
    </source>
</evidence>
<reference evidence="6" key="2">
    <citation type="submission" date="2023-07" db="EMBL/GenBank/DDBJ databases">
        <title>Identification and characterization of horizontal gene transfer across gut microbiota members of farm animals based on homology search.</title>
        <authorList>
            <person name="Schwarzerova J."/>
            <person name="Nykrynova M."/>
            <person name="Jureckova K."/>
            <person name="Cejkova D."/>
            <person name="Rychlik I."/>
        </authorList>
    </citation>
    <scope>NUCLEOTIDE SEQUENCE [LARGE SCALE GENOMIC DNA]</scope>
    <source>
        <strain evidence="6">109_WCHN</strain>
    </source>
</reference>
<dbReference type="SUPFAM" id="SSF51215">
    <property type="entry name" value="Regulatory protein AraC"/>
    <property type="match status" value="1"/>
</dbReference>
<dbReference type="Proteomes" id="UP001169458">
    <property type="component" value="Unassembled WGS sequence"/>
</dbReference>
<name>A0ABT7VHX7_9BACE</name>
<dbReference type="InterPro" id="IPR014710">
    <property type="entry name" value="RmlC-like_jellyroll"/>
</dbReference>
<dbReference type="InterPro" id="IPR018060">
    <property type="entry name" value="HTH_AraC"/>
</dbReference>
<dbReference type="PANTHER" id="PTHR43280:SF28">
    <property type="entry name" value="HTH-TYPE TRANSCRIPTIONAL ACTIVATOR RHAS"/>
    <property type="match status" value="1"/>
</dbReference>